<evidence type="ECO:0000313" key="3">
    <source>
        <dbReference type="Proteomes" id="UP001620645"/>
    </source>
</evidence>
<comment type="caution">
    <text evidence="2">The sequence shown here is derived from an EMBL/GenBank/DDBJ whole genome shotgun (WGS) entry which is preliminary data.</text>
</comment>
<gene>
    <name evidence="2" type="ORF">niasHS_001616</name>
</gene>
<feature type="region of interest" description="Disordered" evidence="1">
    <location>
        <begin position="1"/>
        <end position="167"/>
    </location>
</feature>
<name>A0ABD2KE85_HETSC</name>
<dbReference type="AlphaFoldDB" id="A0ABD2KE85"/>
<feature type="compositionally biased region" description="Acidic residues" evidence="1">
    <location>
        <begin position="60"/>
        <end position="77"/>
    </location>
</feature>
<sequence length="167" mass="17926">MSTDNGAAANVQPEQDEKLTAQPEQTAGKTASPVKKATESDLGTGEESRDSVQSVGQESAEGDEEEDEAGDEEETDEEHPAQQTEEKGINGHEKAEKSVNGHEKVGEKTAVNGVEKAEEKGVNGHEKAEPRKRINNEGPEEADTESSQQKKQRMDGEQAAEKEVAAE</sequence>
<dbReference type="Proteomes" id="UP001620645">
    <property type="component" value="Unassembled WGS sequence"/>
</dbReference>
<accession>A0ABD2KE85</accession>
<protein>
    <submittedName>
        <fullName evidence="2">Uncharacterized protein</fullName>
    </submittedName>
</protein>
<feature type="compositionally biased region" description="Basic and acidic residues" evidence="1">
    <location>
        <begin position="152"/>
        <end position="167"/>
    </location>
</feature>
<evidence type="ECO:0000256" key="1">
    <source>
        <dbReference type="SAM" id="MobiDB-lite"/>
    </source>
</evidence>
<feature type="compositionally biased region" description="Basic and acidic residues" evidence="1">
    <location>
        <begin position="78"/>
        <end position="107"/>
    </location>
</feature>
<evidence type="ECO:0000313" key="2">
    <source>
        <dbReference type="EMBL" id="KAL3101156.1"/>
    </source>
</evidence>
<organism evidence="2 3">
    <name type="scientific">Heterodera schachtii</name>
    <name type="common">Sugarbeet cyst nematode worm</name>
    <name type="synonym">Tylenchus schachtii</name>
    <dbReference type="NCBI Taxonomy" id="97005"/>
    <lineage>
        <taxon>Eukaryota</taxon>
        <taxon>Metazoa</taxon>
        <taxon>Ecdysozoa</taxon>
        <taxon>Nematoda</taxon>
        <taxon>Chromadorea</taxon>
        <taxon>Rhabditida</taxon>
        <taxon>Tylenchina</taxon>
        <taxon>Tylenchomorpha</taxon>
        <taxon>Tylenchoidea</taxon>
        <taxon>Heteroderidae</taxon>
        <taxon>Heteroderinae</taxon>
        <taxon>Heterodera</taxon>
    </lineage>
</organism>
<feature type="compositionally biased region" description="Basic and acidic residues" evidence="1">
    <location>
        <begin position="115"/>
        <end position="135"/>
    </location>
</feature>
<keyword evidence="3" id="KW-1185">Reference proteome</keyword>
<reference evidence="2 3" key="1">
    <citation type="submission" date="2024-10" db="EMBL/GenBank/DDBJ databases">
        <authorList>
            <person name="Kim D."/>
        </authorList>
    </citation>
    <scope>NUCLEOTIDE SEQUENCE [LARGE SCALE GENOMIC DNA]</scope>
    <source>
        <strain evidence="2">Taebaek</strain>
    </source>
</reference>
<proteinExistence type="predicted"/>
<dbReference type="EMBL" id="JBICCN010000027">
    <property type="protein sequence ID" value="KAL3101156.1"/>
    <property type="molecule type" value="Genomic_DNA"/>
</dbReference>